<dbReference type="FunFam" id="3.40.50.720:FF:000084">
    <property type="entry name" value="Short-chain dehydrogenase reductase"/>
    <property type="match status" value="1"/>
</dbReference>
<accession>A7IFR8</accession>
<dbReference type="PROSITE" id="PS00061">
    <property type="entry name" value="ADH_SHORT"/>
    <property type="match status" value="1"/>
</dbReference>
<dbReference type="GO" id="GO:0016616">
    <property type="term" value="F:oxidoreductase activity, acting on the CH-OH group of donors, NAD or NADP as acceptor"/>
    <property type="evidence" value="ECO:0007669"/>
    <property type="project" value="TreeGrafter"/>
</dbReference>
<dbReference type="InterPro" id="IPR002347">
    <property type="entry name" value="SDR_fam"/>
</dbReference>
<dbReference type="PANTHER" id="PTHR42760:SF115">
    <property type="entry name" value="3-OXOACYL-[ACYL-CARRIER-PROTEIN] REDUCTASE FABG"/>
    <property type="match status" value="1"/>
</dbReference>
<dbReference type="NCBIfam" id="NF005559">
    <property type="entry name" value="PRK07231.1"/>
    <property type="match status" value="1"/>
</dbReference>
<organism evidence="3 4">
    <name type="scientific">Xanthobacter autotrophicus (strain ATCC BAA-1158 / Py2)</name>
    <dbReference type="NCBI Taxonomy" id="78245"/>
    <lineage>
        <taxon>Bacteria</taxon>
        <taxon>Pseudomonadati</taxon>
        <taxon>Pseudomonadota</taxon>
        <taxon>Alphaproteobacteria</taxon>
        <taxon>Hyphomicrobiales</taxon>
        <taxon>Xanthobacteraceae</taxon>
        <taxon>Xanthobacter</taxon>
    </lineage>
</organism>
<dbReference type="STRING" id="78245.Xaut_1615"/>
<dbReference type="HOGENOM" id="CLU_010194_1_1_5"/>
<evidence type="ECO:0000256" key="1">
    <source>
        <dbReference type="ARBA" id="ARBA00006484"/>
    </source>
</evidence>
<name>A7IFR8_XANP2</name>
<evidence type="ECO:0000313" key="4">
    <source>
        <dbReference type="Proteomes" id="UP000002417"/>
    </source>
</evidence>
<dbReference type="OrthoDB" id="9796652at2"/>
<proteinExistence type="inferred from homology"/>
<reference evidence="3 4" key="1">
    <citation type="submission" date="2007-07" db="EMBL/GenBank/DDBJ databases">
        <title>Complete sequence of chromosome of Xanthobacter autotrophicus Py2.</title>
        <authorList>
            <consortium name="US DOE Joint Genome Institute"/>
            <person name="Copeland A."/>
            <person name="Lucas S."/>
            <person name="Lapidus A."/>
            <person name="Barry K."/>
            <person name="Glavina del Rio T."/>
            <person name="Hammon N."/>
            <person name="Israni S."/>
            <person name="Dalin E."/>
            <person name="Tice H."/>
            <person name="Pitluck S."/>
            <person name="Sims D."/>
            <person name="Brettin T."/>
            <person name="Bruce D."/>
            <person name="Detter J.C."/>
            <person name="Han C."/>
            <person name="Tapia R."/>
            <person name="Brainard J."/>
            <person name="Schmutz J."/>
            <person name="Larimer F."/>
            <person name="Land M."/>
            <person name="Hauser L."/>
            <person name="Kyrpides N."/>
            <person name="Kim E."/>
            <person name="Ensigns S.A."/>
            <person name="Richardson P."/>
        </authorList>
    </citation>
    <scope>NUCLEOTIDE SEQUENCE [LARGE SCALE GENOMIC DNA]</scope>
    <source>
        <strain evidence="4">ATCC BAA-1158 / Py2</strain>
    </source>
</reference>
<protein>
    <submittedName>
        <fullName evidence="3">Short-chain dehydrogenase/reductase SDR</fullName>
    </submittedName>
</protein>
<keyword evidence="2" id="KW-0560">Oxidoreductase</keyword>
<dbReference type="PRINTS" id="PR00081">
    <property type="entry name" value="GDHRDH"/>
</dbReference>
<dbReference type="PRINTS" id="PR00080">
    <property type="entry name" value="SDRFAMILY"/>
</dbReference>
<dbReference type="CDD" id="cd05233">
    <property type="entry name" value="SDR_c"/>
    <property type="match status" value="1"/>
</dbReference>
<dbReference type="PhylomeDB" id="A7IFR8"/>
<comment type="similarity">
    <text evidence="1">Belongs to the short-chain dehydrogenases/reductases (SDR) family.</text>
</comment>
<keyword evidence="4" id="KW-1185">Reference proteome</keyword>
<dbReference type="Gene3D" id="3.40.50.720">
    <property type="entry name" value="NAD(P)-binding Rossmann-like Domain"/>
    <property type="match status" value="1"/>
</dbReference>
<gene>
    <name evidence="3" type="ordered locus">Xaut_1615</name>
</gene>
<dbReference type="PANTHER" id="PTHR42760">
    <property type="entry name" value="SHORT-CHAIN DEHYDROGENASES/REDUCTASES FAMILY MEMBER"/>
    <property type="match status" value="1"/>
</dbReference>
<sequence length="254" mass="26220">MSGPGTGALAGRCALITGGASGLGLAVAQAFRVEGAALVLLDLDPAAEARAQELGNAIAVKGSVTRKADIVRAYDAAEARFGPVDICVANAGVSQNAPTLSVTEEEWQRVIDINLTGTFLTAQEAGRRMIAQGGGSLLLMASMYGVVAAPERIGYCASKAAVAMMAKALSCEWARDKVRVNAIAPGYVRTALLDDLAARGRLDLDRLKARTPMGRLVEADEVARMAVFLASDASSAVTGQVMGVDGGWSAYGYV</sequence>
<evidence type="ECO:0000313" key="3">
    <source>
        <dbReference type="EMBL" id="ABS66861.1"/>
    </source>
</evidence>
<dbReference type="EMBL" id="CP000781">
    <property type="protein sequence ID" value="ABS66861.1"/>
    <property type="molecule type" value="Genomic_DNA"/>
</dbReference>
<dbReference type="InterPro" id="IPR036291">
    <property type="entry name" value="NAD(P)-bd_dom_sf"/>
</dbReference>
<dbReference type="KEGG" id="xau:Xaut_1615"/>
<dbReference type="SUPFAM" id="SSF51735">
    <property type="entry name" value="NAD(P)-binding Rossmann-fold domains"/>
    <property type="match status" value="1"/>
</dbReference>
<dbReference type="Pfam" id="PF13561">
    <property type="entry name" value="adh_short_C2"/>
    <property type="match status" value="1"/>
</dbReference>
<evidence type="ECO:0000256" key="2">
    <source>
        <dbReference type="ARBA" id="ARBA00023002"/>
    </source>
</evidence>
<dbReference type="Proteomes" id="UP000002417">
    <property type="component" value="Chromosome"/>
</dbReference>
<dbReference type="AlphaFoldDB" id="A7IFR8"/>
<dbReference type="InterPro" id="IPR020904">
    <property type="entry name" value="Sc_DH/Rdtase_CS"/>
</dbReference>
<dbReference type="eggNOG" id="COG1028">
    <property type="taxonomic scope" value="Bacteria"/>
</dbReference>